<dbReference type="SUPFAM" id="SSF56672">
    <property type="entry name" value="DNA/RNA polymerases"/>
    <property type="match status" value="1"/>
</dbReference>
<dbReference type="SMART" id="SM00343">
    <property type="entry name" value="ZnF_C2HC"/>
    <property type="match status" value="2"/>
</dbReference>
<keyword evidence="1" id="KW-0862">Zinc</keyword>
<keyword evidence="1" id="KW-0479">Metal-binding</keyword>
<keyword evidence="5" id="KW-1185">Reference proteome</keyword>
<dbReference type="Gene3D" id="4.10.60.10">
    <property type="entry name" value="Zinc finger, CCHC-type"/>
    <property type="match status" value="1"/>
</dbReference>
<dbReference type="InterPro" id="IPR001878">
    <property type="entry name" value="Znf_CCHC"/>
</dbReference>
<dbReference type="PROSITE" id="PS50878">
    <property type="entry name" value="RT_POL"/>
    <property type="match status" value="1"/>
</dbReference>
<name>A0AAD9QN15_ACRCE</name>
<dbReference type="InterPro" id="IPR000477">
    <property type="entry name" value="RT_dom"/>
</dbReference>
<sequence length="688" mass="77521">MSIIGQLRELDRTKESFEAYIERLENFMKANGVKSENQVAVLLTAIGPETYGLLRNLLTPEKPDTWSYEELVQILNSHLHPKPLVIAEPFNFHNNCFTNDSESVADFAAQLKKLSAHCEFGTFLDEALRDRFVCGLRRESIQRKLLGEKTLDLSKALQIAQAMEREEKKSSELMDSGSSGMLKIEEVHRLGGKARKPKKFSKEKGERAKGACYRCGNTEHYRSECKYKKYRCGACGKVSHLKKVCRSKESKDARYIETASNCDDMHDSLGFFTIREQIAQGATVTMTVEGKELVLEVDRGASVTVIPNKMFKEELGHLKLRPASTSLKTYTGTELPLCGETEVHVEYQGHKVDGKPAILGRNWLSVVKLNSKELFNVSSRDFVGELSARYKVVFGPCLGKIKKFESRLCVHSEATPKFQKSRPVPYSLRPAVEAELDRLEMEGVVTKVSHSAWATPVVVVPKADGDLLSALAGGKRFTKLDLKHAYRQLPLSEESKQFLTINTSKGLYQYNRRPFGVASAPAIFQSTMDTILKGIDGVVCYIDDIFITGRNDQEHRNRLEVVLSRLERYGVQLKWSKCSFLQKQVQFLGHVIDAEGVHPSPEKVQAIVDAPCPDTVTELRSFLGMLRYYGKFLPNLSTLLHPLYNLLWEGVSWSWQPECQKAFESAKELPQSAKVLAHYDVNLPIKLA</sequence>
<dbReference type="Gene3D" id="2.40.70.10">
    <property type="entry name" value="Acid Proteases"/>
    <property type="match status" value="1"/>
</dbReference>
<dbReference type="FunFam" id="3.30.70.270:FF:000020">
    <property type="entry name" value="Transposon Tf2-6 polyprotein-like Protein"/>
    <property type="match status" value="1"/>
</dbReference>
<dbReference type="PANTHER" id="PTHR37984:SF13">
    <property type="entry name" value="RIBONUCLEASE H"/>
    <property type="match status" value="1"/>
</dbReference>
<keyword evidence="1" id="KW-0863">Zinc-finger</keyword>
<evidence type="ECO:0000313" key="5">
    <source>
        <dbReference type="Proteomes" id="UP001249851"/>
    </source>
</evidence>
<evidence type="ECO:0000259" key="2">
    <source>
        <dbReference type="PROSITE" id="PS50158"/>
    </source>
</evidence>
<dbReference type="PROSITE" id="PS50158">
    <property type="entry name" value="ZF_CCHC"/>
    <property type="match status" value="1"/>
</dbReference>
<dbReference type="SUPFAM" id="SSF57756">
    <property type="entry name" value="Retrovirus zinc finger-like domains"/>
    <property type="match status" value="1"/>
</dbReference>
<accession>A0AAD9QN15</accession>
<dbReference type="InterPro" id="IPR043502">
    <property type="entry name" value="DNA/RNA_pol_sf"/>
</dbReference>
<protein>
    <recommendedName>
        <fullName evidence="6">Reverse transcriptase</fullName>
    </recommendedName>
</protein>
<feature type="domain" description="Reverse transcriptase" evidence="3">
    <location>
        <begin position="398"/>
        <end position="592"/>
    </location>
</feature>
<feature type="domain" description="CCHC-type" evidence="2">
    <location>
        <begin position="212"/>
        <end position="226"/>
    </location>
</feature>
<dbReference type="PANTHER" id="PTHR37984">
    <property type="entry name" value="PROTEIN CBG26694"/>
    <property type="match status" value="1"/>
</dbReference>
<proteinExistence type="predicted"/>
<dbReference type="GO" id="GO:0008270">
    <property type="term" value="F:zinc ion binding"/>
    <property type="evidence" value="ECO:0007669"/>
    <property type="project" value="UniProtKB-KW"/>
</dbReference>
<dbReference type="CDD" id="cd01647">
    <property type="entry name" value="RT_LTR"/>
    <property type="match status" value="1"/>
</dbReference>
<dbReference type="InterPro" id="IPR036875">
    <property type="entry name" value="Znf_CCHC_sf"/>
</dbReference>
<dbReference type="InterPro" id="IPR021109">
    <property type="entry name" value="Peptidase_aspartic_dom_sf"/>
</dbReference>
<dbReference type="Pfam" id="PF00078">
    <property type="entry name" value="RVT_1"/>
    <property type="match status" value="1"/>
</dbReference>
<evidence type="ECO:0008006" key="6">
    <source>
        <dbReference type="Google" id="ProtNLM"/>
    </source>
</evidence>
<gene>
    <name evidence="4" type="ORF">P5673_012517</name>
</gene>
<reference evidence="4" key="1">
    <citation type="journal article" date="2023" name="G3 (Bethesda)">
        <title>Whole genome assembly and annotation of the endangered Caribbean coral Acropora cervicornis.</title>
        <authorList>
            <person name="Selwyn J.D."/>
            <person name="Vollmer S.V."/>
        </authorList>
    </citation>
    <scope>NUCLEOTIDE SEQUENCE</scope>
    <source>
        <strain evidence="4">K2</strain>
    </source>
</reference>
<dbReference type="SUPFAM" id="SSF50630">
    <property type="entry name" value="Acid proteases"/>
    <property type="match status" value="1"/>
</dbReference>
<dbReference type="AlphaFoldDB" id="A0AAD9QN15"/>
<comment type="caution">
    <text evidence="4">The sequence shown here is derived from an EMBL/GenBank/DDBJ whole genome shotgun (WGS) entry which is preliminary data.</text>
</comment>
<dbReference type="EMBL" id="JARQWQ010000023">
    <property type="protein sequence ID" value="KAK2564263.1"/>
    <property type="molecule type" value="Genomic_DNA"/>
</dbReference>
<evidence type="ECO:0000313" key="4">
    <source>
        <dbReference type="EMBL" id="KAK2564263.1"/>
    </source>
</evidence>
<dbReference type="Gene3D" id="3.30.70.270">
    <property type="match status" value="2"/>
</dbReference>
<dbReference type="InterPro" id="IPR043128">
    <property type="entry name" value="Rev_trsase/Diguanyl_cyclase"/>
</dbReference>
<dbReference type="Proteomes" id="UP001249851">
    <property type="component" value="Unassembled WGS sequence"/>
</dbReference>
<dbReference type="InterPro" id="IPR050951">
    <property type="entry name" value="Retrovirus_Pol_polyprotein"/>
</dbReference>
<dbReference type="Gene3D" id="3.10.10.10">
    <property type="entry name" value="HIV Type 1 Reverse Transcriptase, subunit A, domain 1"/>
    <property type="match status" value="1"/>
</dbReference>
<evidence type="ECO:0000259" key="3">
    <source>
        <dbReference type="PROSITE" id="PS50878"/>
    </source>
</evidence>
<dbReference type="GO" id="GO:0003676">
    <property type="term" value="F:nucleic acid binding"/>
    <property type="evidence" value="ECO:0007669"/>
    <property type="project" value="InterPro"/>
</dbReference>
<evidence type="ECO:0000256" key="1">
    <source>
        <dbReference type="PROSITE-ProRule" id="PRU00047"/>
    </source>
</evidence>
<organism evidence="4 5">
    <name type="scientific">Acropora cervicornis</name>
    <name type="common">Staghorn coral</name>
    <dbReference type="NCBI Taxonomy" id="6130"/>
    <lineage>
        <taxon>Eukaryota</taxon>
        <taxon>Metazoa</taxon>
        <taxon>Cnidaria</taxon>
        <taxon>Anthozoa</taxon>
        <taxon>Hexacorallia</taxon>
        <taxon>Scleractinia</taxon>
        <taxon>Astrocoeniina</taxon>
        <taxon>Acroporidae</taxon>
        <taxon>Acropora</taxon>
    </lineage>
</organism>
<reference evidence="4" key="2">
    <citation type="journal article" date="2023" name="Science">
        <title>Genomic signatures of disease resistance in endangered staghorn corals.</title>
        <authorList>
            <person name="Vollmer S.V."/>
            <person name="Selwyn J.D."/>
            <person name="Despard B.A."/>
            <person name="Roesel C.L."/>
        </authorList>
    </citation>
    <scope>NUCLEOTIDE SEQUENCE</scope>
    <source>
        <strain evidence="4">K2</strain>
    </source>
</reference>